<keyword evidence="3" id="KW-0804">Transcription</keyword>
<evidence type="ECO:0000256" key="1">
    <source>
        <dbReference type="ARBA" id="ARBA00023015"/>
    </source>
</evidence>
<name>A0A9X2U8J8_9BACT</name>
<comment type="caution">
    <text evidence="5">The sequence shown here is derived from an EMBL/GenBank/DDBJ whole genome shotgun (WGS) entry which is preliminary data.</text>
</comment>
<evidence type="ECO:0000259" key="4">
    <source>
        <dbReference type="PROSITE" id="PS50995"/>
    </source>
</evidence>
<dbReference type="InterPro" id="IPR000835">
    <property type="entry name" value="HTH_MarR-typ"/>
</dbReference>
<dbReference type="AlphaFoldDB" id="A0A9X2U8J8"/>
<dbReference type="PROSITE" id="PS01117">
    <property type="entry name" value="HTH_MARR_1"/>
    <property type="match status" value="1"/>
</dbReference>
<gene>
    <name evidence="5" type="ORF">GGP83_001770</name>
</gene>
<dbReference type="EMBL" id="JANUBB010000006">
    <property type="protein sequence ID" value="MCS3951818.1"/>
    <property type="molecule type" value="Genomic_DNA"/>
</dbReference>
<keyword evidence="1" id="KW-0805">Transcription regulation</keyword>
<sequence>MATRYNGSDEEERALNAYIRFTRAFDTVDRRIGETFRTRDLTSGQFGVLETIYHLGPMYQGQLGEKLLQSKGNISTIIGNLVDRGLVERRRDQEDRRYIKIHLTSEGGKLIEDLFPEHVERIRSTFEALETEEIEEFGRLCKKLGLANAS</sequence>
<evidence type="ECO:0000313" key="6">
    <source>
        <dbReference type="Proteomes" id="UP001155010"/>
    </source>
</evidence>
<dbReference type="SMART" id="SM00347">
    <property type="entry name" value="HTH_MARR"/>
    <property type="match status" value="1"/>
</dbReference>
<dbReference type="Pfam" id="PF12802">
    <property type="entry name" value="MarR_2"/>
    <property type="match status" value="1"/>
</dbReference>
<dbReference type="RefSeq" id="WP_208423787.1">
    <property type="nucleotide sequence ID" value="NZ_JANTZN010000005.1"/>
</dbReference>
<feature type="domain" description="HTH marR-type" evidence="4">
    <location>
        <begin position="11"/>
        <end position="146"/>
    </location>
</feature>
<evidence type="ECO:0000256" key="2">
    <source>
        <dbReference type="ARBA" id="ARBA00023125"/>
    </source>
</evidence>
<dbReference type="InterPro" id="IPR023187">
    <property type="entry name" value="Tscrpt_reg_MarR-type_CS"/>
</dbReference>
<dbReference type="PANTHER" id="PTHR42756">
    <property type="entry name" value="TRANSCRIPTIONAL REGULATOR, MARR"/>
    <property type="match status" value="1"/>
</dbReference>
<dbReference type="PRINTS" id="PR00598">
    <property type="entry name" value="HTHMARR"/>
</dbReference>
<dbReference type="Proteomes" id="UP001155010">
    <property type="component" value="Unassembled WGS sequence"/>
</dbReference>
<dbReference type="PANTHER" id="PTHR42756:SF1">
    <property type="entry name" value="TRANSCRIPTIONAL REPRESSOR OF EMRAB OPERON"/>
    <property type="match status" value="1"/>
</dbReference>
<dbReference type="GO" id="GO:0003677">
    <property type="term" value="F:DNA binding"/>
    <property type="evidence" value="ECO:0007669"/>
    <property type="project" value="UniProtKB-KW"/>
</dbReference>
<dbReference type="PROSITE" id="PS50995">
    <property type="entry name" value="HTH_MARR_2"/>
    <property type="match status" value="1"/>
</dbReference>
<organism evidence="5 6">
    <name type="scientific">Salinibacter ruber</name>
    <dbReference type="NCBI Taxonomy" id="146919"/>
    <lineage>
        <taxon>Bacteria</taxon>
        <taxon>Pseudomonadati</taxon>
        <taxon>Rhodothermota</taxon>
        <taxon>Rhodothermia</taxon>
        <taxon>Rhodothermales</taxon>
        <taxon>Salinibacteraceae</taxon>
        <taxon>Salinibacter</taxon>
    </lineage>
</organism>
<reference evidence="5" key="1">
    <citation type="submission" date="2022-08" db="EMBL/GenBank/DDBJ databases">
        <title>Genomic Encyclopedia of Type Strains, Phase V (KMG-V): Genome sequencing to study the core and pangenomes of soil and plant-associated prokaryotes.</title>
        <authorList>
            <person name="Whitman W."/>
        </authorList>
    </citation>
    <scope>NUCLEOTIDE SEQUENCE</scope>
    <source>
        <strain evidence="5">SP2017</strain>
    </source>
</reference>
<accession>A0A9X2U8J8</accession>
<proteinExistence type="predicted"/>
<dbReference type="SUPFAM" id="SSF46785">
    <property type="entry name" value="Winged helix' DNA-binding domain"/>
    <property type="match status" value="1"/>
</dbReference>
<keyword evidence="2" id="KW-0238">DNA-binding</keyword>
<evidence type="ECO:0000256" key="3">
    <source>
        <dbReference type="ARBA" id="ARBA00023163"/>
    </source>
</evidence>
<dbReference type="InterPro" id="IPR036390">
    <property type="entry name" value="WH_DNA-bd_sf"/>
</dbReference>
<dbReference type="GO" id="GO:0003700">
    <property type="term" value="F:DNA-binding transcription factor activity"/>
    <property type="evidence" value="ECO:0007669"/>
    <property type="project" value="InterPro"/>
</dbReference>
<protein>
    <submittedName>
        <fullName evidence="5">MarR family 2-MHQ and catechol resistance regulon transcriptional repressor</fullName>
    </submittedName>
</protein>
<evidence type="ECO:0000313" key="5">
    <source>
        <dbReference type="EMBL" id="MCS3951818.1"/>
    </source>
</evidence>
<dbReference type="Gene3D" id="1.10.10.10">
    <property type="entry name" value="Winged helix-like DNA-binding domain superfamily/Winged helix DNA-binding domain"/>
    <property type="match status" value="1"/>
</dbReference>
<dbReference type="InterPro" id="IPR036388">
    <property type="entry name" value="WH-like_DNA-bd_sf"/>
</dbReference>